<sequence>MLNEFPFHRFRAVCFLQVGVCCLALSPSQKLFLSPMKVEDWCSSKLSKARLSSTAQTGQLLSKLRFPPPPVFARQLTPHATALYLPSFTEQTDKALGHFHLSSSIKRP</sequence>
<keyword evidence="1" id="KW-0732">Signal</keyword>
<dbReference type="AlphaFoldDB" id="A0AAJ0AUF0"/>
<keyword evidence="3" id="KW-1185">Reference proteome</keyword>
<protein>
    <recommendedName>
        <fullName evidence="4">Secreted protein</fullName>
    </recommendedName>
</protein>
<organism evidence="2 3">
    <name type="scientific">Colletotrichum godetiae</name>
    <dbReference type="NCBI Taxonomy" id="1209918"/>
    <lineage>
        <taxon>Eukaryota</taxon>
        <taxon>Fungi</taxon>
        <taxon>Dikarya</taxon>
        <taxon>Ascomycota</taxon>
        <taxon>Pezizomycotina</taxon>
        <taxon>Sordariomycetes</taxon>
        <taxon>Hypocreomycetidae</taxon>
        <taxon>Glomerellales</taxon>
        <taxon>Glomerellaceae</taxon>
        <taxon>Colletotrichum</taxon>
        <taxon>Colletotrichum acutatum species complex</taxon>
    </lineage>
</organism>
<dbReference type="RefSeq" id="XP_060432856.1">
    <property type="nucleotide sequence ID" value="XM_060574262.1"/>
</dbReference>
<evidence type="ECO:0000313" key="3">
    <source>
        <dbReference type="Proteomes" id="UP001224890"/>
    </source>
</evidence>
<reference evidence="2" key="1">
    <citation type="submission" date="2021-06" db="EMBL/GenBank/DDBJ databases">
        <title>Comparative genomics, transcriptomics and evolutionary studies reveal genomic signatures of adaptation to plant cell wall in hemibiotrophic fungi.</title>
        <authorList>
            <consortium name="DOE Joint Genome Institute"/>
            <person name="Baroncelli R."/>
            <person name="Diaz J.F."/>
            <person name="Benocci T."/>
            <person name="Peng M."/>
            <person name="Battaglia E."/>
            <person name="Haridas S."/>
            <person name="Andreopoulos W."/>
            <person name="Labutti K."/>
            <person name="Pangilinan J."/>
            <person name="Floch G.L."/>
            <person name="Makela M.R."/>
            <person name="Henrissat B."/>
            <person name="Grigoriev I.V."/>
            <person name="Crouch J.A."/>
            <person name="De Vries R.P."/>
            <person name="Sukno S.A."/>
            <person name="Thon M.R."/>
        </authorList>
    </citation>
    <scope>NUCLEOTIDE SEQUENCE</scope>
    <source>
        <strain evidence="2">CBS 193.32</strain>
    </source>
</reference>
<evidence type="ECO:0000313" key="2">
    <source>
        <dbReference type="EMBL" id="KAK1689161.1"/>
    </source>
</evidence>
<dbReference type="EMBL" id="JAHMHR010000009">
    <property type="protein sequence ID" value="KAK1689161.1"/>
    <property type="molecule type" value="Genomic_DNA"/>
</dbReference>
<dbReference type="GeneID" id="85458788"/>
<feature type="signal peptide" evidence="1">
    <location>
        <begin position="1"/>
        <end position="24"/>
    </location>
</feature>
<accession>A0AAJ0AUF0</accession>
<gene>
    <name evidence="2" type="ORF">BDP55DRAFT_654428</name>
</gene>
<evidence type="ECO:0008006" key="4">
    <source>
        <dbReference type="Google" id="ProtNLM"/>
    </source>
</evidence>
<dbReference type="Proteomes" id="UP001224890">
    <property type="component" value="Unassembled WGS sequence"/>
</dbReference>
<comment type="caution">
    <text evidence="2">The sequence shown here is derived from an EMBL/GenBank/DDBJ whole genome shotgun (WGS) entry which is preliminary data.</text>
</comment>
<evidence type="ECO:0000256" key="1">
    <source>
        <dbReference type="SAM" id="SignalP"/>
    </source>
</evidence>
<proteinExistence type="predicted"/>
<feature type="chain" id="PRO_5042508598" description="Secreted protein" evidence="1">
    <location>
        <begin position="25"/>
        <end position="108"/>
    </location>
</feature>
<name>A0AAJ0AUF0_9PEZI</name>